<evidence type="ECO:0000313" key="2">
    <source>
        <dbReference type="Proteomes" id="UP000216840"/>
    </source>
</evidence>
<dbReference type="AlphaFoldDB" id="A0A265UTA5"/>
<protein>
    <recommendedName>
        <fullName evidence="3">DUF4251 domain-containing protein</fullName>
    </recommendedName>
</protein>
<proteinExistence type="predicted"/>
<evidence type="ECO:0008006" key="3">
    <source>
        <dbReference type="Google" id="ProtNLM"/>
    </source>
</evidence>
<keyword evidence="2" id="KW-1185">Reference proteome</keyword>
<accession>A0A265UTA5</accession>
<gene>
    <name evidence="1" type="ORF">CA834_08205</name>
</gene>
<dbReference type="Gene3D" id="2.40.128.410">
    <property type="match status" value="1"/>
</dbReference>
<reference evidence="1 2" key="1">
    <citation type="submission" date="2017-05" db="EMBL/GenBank/DDBJ databases">
        <title>The draft genome sequence of Idiomarina salinarum WNB302.</title>
        <authorList>
            <person name="Sun Y."/>
            <person name="Chen B."/>
            <person name="Du Z."/>
        </authorList>
    </citation>
    <scope>NUCLEOTIDE SEQUENCE [LARGE SCALE GENOMIC DNA]</scope>
    <source>
        <strain evidence="1 2">WNB302</strain>
    </source>
</reference>
<dbReference type="OrthoDB" id="1448121at2"/>
<dbReference type="Proteomes" id="UP000216840">
    <property type="component" value="Unassembled WGS sequence"/>
</dbReference>
<dbReference type="PROSITE" id="PS51257">
    <property type="entry name" value="PROKAR_LIPOPROTEIN"/>
    <property type="match status" value="1"/>
</dbReference>
<organism evidence="1 2">
    <name type="scientific">Winogradskyella aurantia</name>
    <dbReference type="NCBI Taxonomy" id="1915063"/>
    <lineage>
        <taxon>Bacteria</taxon>
        <taxon>Pseudomonadati</taxon>
        <taxon>Bacteroidota</taxon>
        <taxon>Flavobacteriia</taxon>
        <taxon>Flavobacteriales</taxon>
        <taxon>Flavobacteriaceae</taxon>
        <taxon>Winogradskyella</taxon>
    </lineage>
</organism>
<name>A0A265UTA5_9FLAO</name>
<sequence>MKKSVLILFPIAVFLMGCSTTKTSMDKQDQLNKLNNISNYIENKQFRFDAEQAFPLQTAAVSDFSNKYLNYTGNNAGRIRLESGYFLRVEGDSTNAVLPFIGEYRAANYNTASNGNISFNSTVKDYSYEVDTKKNSIQLKFAASKGTESFDMFLEIFPNHFSTLYVSSSNRTQIRYTGHIKPLDNED</sequence>
<dbReference type="Pfam" id="PF14059">
    <property type="entry name" value="DUF4251"/>
    <property type="match status" value="1"/>
</dbReference>
<comment type="caution">
    <text evidence="1">The sequence shown here is derived from an EMBL/GenBank/DDBJ whole genome shotgun (WGS) entry which is preliminary data.</text>
</comment>
<dbReference type="EMBL" id="NGJN01000004">
    <property type="protein sequence ID" value="OZV68452.1"/>
    <property type="molecule type" value="Genomic_DNA"/>
</dbReference>
<dbReference type="InterPro" id="IPR025347">
    <property type="entry name" value="DUF4251"/>
</dbReference>
<evidence type="ECO:0000313" key="1">
    <source>
        <dbReference type="EMBL" id="OZV68452.1"/>
    </source>
</evidence>
<dbReference type="RefSeq" id="WP_094968217.1">
    <property type="nucleotide sequence ID" value="NZ_NGJN01000004.1"/>
</dbReference>